<dbReference type="Pfam" id="PF00528">
    <property type="entry name" value="BPD_transp_1"/>
    <property type="match status" value="1"/>
</dbReference>
<dbReference type="PANTHER" id="PTHR30177">
    <property type="entry name" value="GLYCINE BETAINE/L-PROLINE TRANSPORT SYSTEM PERMEASE PROTEIN PROW"/>
    <property type="match status" value="1"/>
</dbReference>
<reference evidence="11 12" key="1">
    <citation type="submission" date="2024-03" db="EMBL/GenBank/DDBJ databases">
        <title>Novel species of the genus Variovorax.</title>
        <authorList>
            <person name="Liu Q."/>
            <person name="Xin Y.-H."/>
        </authorList>
    </citation>
    <scope>NUCLEOTIDE SEQUENCE [LARGE SCALE GENOMIC DNA]</scope>
    <source>
        <strain evidence="11 12">KACC 18501</strain>
    </source>
</reference>
<keyword evidence="2 8" id="KW-0813">Transport</keyword>
<organism evidence="11 12">
    <name type="scientific">Variovorax humicola</name>
    <dbReference type="NCBI Taxonomy" id="1769758"/>
    <lineage>
        <taxon>Bacteria</taxon>
        <taxon>Pseudomonadati</taxon>
        <taxon>Pseudomonadota</taxon>
        <taxon>Betaproteobacteria</taxon>
        <taxon>Burkholderiales</taxon>
        <taxon>Comamonadaceae</taxon>
        <taxon>Variovorax</taxon>
    </lineage>
</organism>
<evidence type="ECO:0000256" key="9">
    <source>
        <dbReference type="SAM" id="SignalP"/>
    </source>
</evidence>
<dbReference type="RefSeq" id="WP_340366296.1">
    <property type="nucleotide sequence ID" value="NZ_JBBKZV010000020.1"/>
</dbReference>
<dbReference type="CDD" id="cd06261">
    <property type="entry name" value="TM_PBP2"/>
    <property type="match status" value="1"/>
</dbReference>
<feature type="transmembrane region" description="Helical" evidence="8">
    <location>
        <begin position="430"/>
        <end position="456"/>
    </location>
</feature>
<evidence type="ECO:0000256" key="8">
    <source>
        <dbReference type="RuleBase" id="RU363032"/>
    </source>
</evidence>
<keyword evidence="3 8" id="KW-0812">Transmembrane</keyword>
<comment type="similarity">
    <text evidence="8">Belongs to the binding-protein-dependent transport system permease family.</text>
</comment>
<name>A0ABU8W5E2_9BURK</name>
<comment type="similarity">
    <text evidence="7">In the N-terminal section; belongs to the binding-protein-dependent transport system permease family.</text>
</comment>
<dbReference type="EMBL" id="JBBKZV010000020">
    <property type="protein sequence ID" value="MEJ8825271.1"/>
    <property type="molecule type" value="Genomic_DNA"/>
</dbReference>
<comment type="subcellular location">
    <subcellularLocation>
        <location evidence="1 8">Cell membrane</location>
        <topology evidence="1 8">Multi-pass membrane protein</topology>
    </subcellularLocation>
</comment>
<accession>A0ABU8W5E2</accession>
<keyword evidence="9" id="KW-0732">Signal</keyword>
<evidence type="ECO:0000256" key="1">
    <source>
        <dbReference type="ARBA" id="ARBA00004651"/>
    </source>
</evidence>
<dbReference type="InterPro" id="IPR035906">
    <property type="entry name" value="MetI-like_sf"/>
</dbReference>
<dbReference type="Gene3D" id="1.10.3720.10">
    <property type="entry name" value="MetI-like"/>
    <property type="match status" value="1"/>
</dbReference>
<feature type="transmembrane region" description="Helical" evidence="8">
    <location>
        <begin position="319"/>
        <end position="341"/>
    </location>
</feature>
<dbReference type="InterPro" id="IPR007210">
    <property type="entry name" value="ABC_Gly_betaine_transp_sub-bd"/>
</dbReference>
<keyword evidence="4 8" id="KW-1133">Transmembrane helix</keyword>
<evidence type="ECO:0000256" key="5">
    <source>
        <dbReference type="ARBA" id="ARBA00023136"/>
    </source>
</evidence>
<comment type="similarity">
    <text evidence="6">In the C-terminal section; belongs to the OsmX family.</text>
</comment>
<dbReference type="Gene3D" id="3.40.190.120">
    <property type="entry name" value="Osmoprotection protein (prox), domain 2"/>
    <property type="match status" value="1"/>
</dbReference>
<keyword evidence="5 8" id="KW-0472">Membrane</keyword>
<evidence type="ECO:0000256" key="2">
    <source>
        <dbReference type="ARBA" id="ARBA00022448"/>
    </source>
</evidence>
<dbReference type="InterPro" id="IPR041894">
    <property type="entry name" value="PBP2_ProX-like"/>
</dbReference>
<dbReference type="CDD" id="cd13607">
    <property type="entry name" value="PBP2_AfProX_like"/>
    <property type="match status" value="1"/>
</dbReference>
<dbReference type="PANTHER" id="PTHR30177:SF4">
    <property type="entry name" value="OSMOPROTECTANT IMPORT PERMEASE PROTEIN OSMW"/>
    <property type="match status" value="1"/>
</dbReference>
<dbReference type="Proteomes" id="UP001363010">
    <property type="component" value="Unassembled WGS sequence"/>
</dbReference>
<evidence type="ECO:0000259" key="10">
    <source>
        <dbReference type="PROSITE" id="PS50928"/>
    </source>
</evidence>
<protein>
    <submittedName>
        <fullName evidence="11">Glycine betaine ABC transporter substrate-binding protein</fullName>
    </submittedName>
</protein>
<feature type="chain" id="PRO_5045257106" evidence="9">
    <location>
        <begin position="29"/>
        <end position="506"/>
    </location>
</feature>
<dbReference type="Gene3D" id="3.40.190.10">
    <property type="entry name" value="Periplasmic binding protein-like II"/>
    <property type="match status" value="1"/>
</dbReference>
<dbReference type="SUPFAM" id="SSF53850">
    <property type="entry name" value="Periplasmic binding protein-like II"/>
    <property type="match status" value="1"/>
</dbReference>
<feature type="transmembrane region" description="Helical" evidence="8">
    <location>
        <begin position="372"/>
        <end position="391"/>
    </location>
</feature>
<evidence type="ECO:0000256" key="6">
    <source>
        <dbReference type="ARBA" id="ARBA00035642"/>
    </source>
</evidence>
<dbReference type="PROSITE" id="PS50928">
    <property type="entry name" value="ABC_TM1"/>
    <property type="match status" value="1"/>
</dbReference>
<proteinExistence type="inferred from homology"/>
<keyword evidence="12" id="KW-1185">Reference proteome</keyword>
<feature type="signal peptide" evidence="9">
    <location>
        <begin position="1"/>
        <end position="28"/>
    </location>
</feature>
<evidence type="ECO:0000256" key="4">
    <source>
        <dbReference type="ARBA" id="ARBA00022989"/>
    </source>
</evidence>
<sequence length="506" mass="53954">MPRWMMIRTWRVAALSWGLTCLALGVHAQQGADTLRVGSKRFTESYILAEVIAQTAAPQLKQAPVVRQGLGNTAIVYEALRSGGIDLYAEYTGTIALEILQHSGPMTREEMNAALAPRGLGVAVPLGFNDGYALAMRAADADRLHIQSLSDLAKHPELKLGLSNEFIGRADGWKGLAGRYGFTQQPTGLDHGLAYDAIAAKQIDVMDIYTTDAKIGHLNLRVLDDDRKYFPRYDAVLLYKLDLPQRLPAAWAALRKLEGRIDERAMIAMNARAELQSAPFDVIAKDFLAGGAKAGSGAPRGWIAKLLGPDLGRLARQHLLLVVLSVGCAILIAVPLAVLVFPHTRLRAIVLGATGLLQTVPSLALLALLISWIGAIGTLPALIALTLYALLPIMRNTVTGLAEVPLGLRQAGTALGMTHPQSLRVVMLPLAFPTIIAGVRTATTIAIGTATIAAFIGAGGFGERIVTGLALNDSGLLIAGALPAAALALMSEVVFEGIEYWLRRED</sequence>
<evidence type="ECO:0000313" key="12">
    <source>
        <dbReference type="Proteomes" id="UP001363010"/>
    </source>
</evidence>
<evidence type="ECO:0000256" key="3">
    <source>
        <dbReference type="ARBA" id="ARBA00022692"/>
    </source>
</evidence>
<dbReference type="SUPFAM" id="SSF161098">
    <property type="entry name" value="MetI-like"/>
    <property type="match status" value="1"/>
</dbReference>
<evidence type="ECO:0000256" key="7">
    <source>
        <dbReference type="ARBA" id="ARBA00035652"/>
    </source>
</evidence>
<gene>
    <name evidence="11" type="ORF">WKW80_25130</name>
</gene>
<comment type="caution">
    <text evidence="11">The sequence shown here is derived from an EMBL/GenBank/DDBJ whole genome shotgun (WGS) entry which is preliminary data.</text>
</comment>
<evidence type="ECO:0000313" key="11">
    <source>
        <dbReference type="EMBL" id="MEJ8825271.1"/>
    </source>
</evidence>
<dbReference type="InterPro" id="IPR051204">
    <property type="entry name" value="ABC_transp_perm/SBD"/>
</dbReference>
<feature type="domain" description="ABC transmembrane type-1" evidence="10">
    <location>
        <begin position="315"/>
        <end position="495"/>
    </location>
</feature>
<feature type="transmembrane region" description="Helical" evidence="8">
    <location>
        <begin position="348"/>
        <end position="366"/>
    </location>
</feature>
<dbReference type="InterPro" id="IPR000515">
    <property type="entry name" value="MetI-like"/>
</dbReference>
<dbReference type="Pfam" id="PF04069">
    <property type="entry name" value="OpuAC"/>
    <property type="match status" value="1"/>
</dbReference>
<feature type="transmembrane region" description="Helical" evidence="8">
    <location>
        <begin position="476"/>
        <end position="495"/>
    </location>
</feature>